<dbReference type="InterPro" id="IPR040442">
    <property type="entry name" value="Pyrv_kinase-like_dom_sf"/>
</dbReference>
<dbReference type="InterPro" id="IPR015813">
    <property type="entry name" value="Pyrv/PenolPyrv_kinase-like_dom"/>
</dbReference>
<comment type="pathway">
    <text evidence="3 15">Carbohydrate degradation; glycolysis; pyruvate from D-glyceraldehyde 3-phosphate: step 5/5.</text>
</comment>
<evidence type="ECO:0000313" key="18">
    <source>
        <dbReference type="EMBL" id="KAK9874545.1"/>
    </source>
</evidence>
<evidence type="ECO:0000313" key="19">
    <source>
        <dbReference type="Proteomes" id="UP001431783"/>
    </source>
</evidence>
<dbReference type="FunFam" id="3.20.20.60:FF:000025">
    <property type="entry name" value="Pyruvate kinase"/>
    <property type="match status" value="1"/>
</dbReference>
<dbReference type="Gene3D" id="3.20.20.60">
    <property type="entry name" value="Phosphoenolpyruvate-binding domains"/>
    <property type="match status" value="1"/>
</dbReference>
<evidence type="ECO:0000256" key="2">
    <source>
        <dbReference type="ARBA" id="ARBA00001958"/>
    </source>
</evidence>
<dbReference type="GO" id="GO:0000287">
    <property type="term" value="F:magnesium ion binding"/>
    <property type="evidence" value="ECO:0007669"/>
    <property type="project" value="InterPro"/>
</dbReference>
<dbReference type="SUPFAM" id="SSF52935">
    <property type="entry name" value="PK C-terminal domain-like"/>
    <property type="match status" value="1"/>
</dbReference>
<protein>
    <recommendedName>
        <fullName evidence="5 15">Pyruvate kinase</fullName>
        <ecNumber evidence="5 15">2.7.1.40</ecNumber>
    </recommendedName>
</protein>
<dbReference type="InterPro" id="IPR015793">
    <property type="entry name" value="Pyrv_Knase_brl"/>
</dbReference>
<comment type="catalytic activity">
    <reaction evidence="15">
        <text>pyruvate + ATP = phosphoenolpyruvate + ADP + H(+)</text>
        <dbReference type="Rhea" id="RHEA:18157"/>
        <dbReference type="ChEBI" id="CHEBI:15361"/>
        <dbReference type="ChEBI" id="CHEBI:15378"/>
        <dbReference type="ChEBI" id="CHEBI:30616"/>
        <dbReference type="ChEBI" id="CHEBI:58702"/>
        <dbReference type="ChEBI" id="CHEBI:456216"/>
        <dbReference type="EC" id="2.7.1.40"/>
    </reaction>
</comment>
<organism evidence="18 19">
    <name type="scientific">Henosepilachna vigintioctopunctata</name>
    <dbReference type="NCBI Taxonomy" id="420089"/>
    <lineage>
        <taxon>Eukaryota</taxon>
        <taxon>Metazoa</taxon>
        <taxon>Ecdysozoa</taxon>
        <taxon>Arthropoda</taxon>
        <taxon>Hexapoda</taxon>
        <taxon>Insecta</taxon>
        <taxon>Pterygota</taxon>
        <taxon>Neoptera</taxon>
        <taxon>Endopterygota</taxon>
        <taxon>Coleoptera</taxon>
        <taxon>Polyphaga</taxon>
        <taxon>Cucujiformia</taxon>
        <taxon>Coccinelloidea</taxon>
        <taxon>Coccinellidae</taxon>
        <taxon>Epilachninae</taxon>
        <taxon>Epilachnini</taxon>
        <taxon>Henosepilachna</taxon>
    </lineage>
</organism>
<dbReference type="InterPro" id="IPR015795">
    <property type="entry name" value="Pyrv_Knase_C"/>
</dbReference>
<evidence type="ECO:0000256" key="6">
    <source>
        <dbReference type="ARBA" id="ARBA00022679"/>
    </source>
</evidence>
<keyword evidence="6 15" id="KW-0808">Transferase</keyword>
<keyword evidence="8" id="KW-0547">Nucleotide-binding</keyword>
<feature type="domain" description="Pyruvate kinase barrel" evidence="16">
    <location>
        <begin position="36"/>
        <end position="368"/>
    </location>
</feature>
<evidence type="ECO:0000256" key="10">
    <source>
        <dbReference type="ARBA" id="ARBA00022840"/>
    </source>
</evidence>
<dbReference type="Pfam" id="PF00224">
    <property type="entry name" value="PK"/>
    <property type="match status" value="1"/>
</dbReference>
<proteinExistence type="inferred from homology"/>
<dbReference type="Pfam" id="PF02887">
    <property type="entry name" value="PK_C"/>
    <property type="match status" value="1"/>
</dbReference>
<dbReference type="EC" id="2.7.1.40" evidence="5 15"/>
<evidence type="ECO:0000256" key="12">
    <source>
        <dbReference type="ARBA" id="ARBA00022958"/>
    </source>
</evidence>
<keyword evidence="10" id="KW-0067">ATP-binding</keyword>
<dbReference type="InterPro" id="IPR015806">
    <property type="entry name" value="Pyrv_Knase_insert_dom_sf"/>
</dbReference>
<evidence type="ECO:0000256" key="1">
    <source>
        <dbReference type="ARBA" id="ARBA00001946"/>
    </source>
</evidence>
<dbReference type="PRINTS" id="PR01050">
    <property type="entry name" value="PYRUVTKNASE"/>
</dbReference>
<keyword evidence="13 15" id="KW-0324">Glycolysis</keyword>
<evidence type="ECO:0000256" key="7">
    <source>
        <dbReference type="ARBA" id="ARBA00022723"/>
    </source>
</evidence>
<dbReference type="GO" id="GO:0004743">
    <property type="term" value="F:pyruvate kinase activity"/>
    <property type="evidence" value="ECO:0007669"/>
    <property type="project" value="UniProtKB-EC"/>
</dbReference>
<evidence type="ECO:0000256" key="9">
    <source>
        <dbReference type="ARBA" id="ARBA00022777"/>
    </source>
</evidence>
<dbReference type="PANTHER" id="PTHR11817">
    <property type="entry name" value="PYRUVATE KINASE"/>
    <property type="match status" value="1"/>
</dbReference>
<comment type="similarity">
    <text evidence="4 15">Belongs to the pyruvate kinase family.</text>
</comment>
<keyword evidence="9 15" id="KW-0418">Kinase</keyword>
<keyword evidence="14" id="KW-0670">Pyruvate</keyword>
<dbReference type="FunFam" id="2.40.33.10:FF:000023">
    <property type="entry name" value="Pyruvate kinase PKM"/>
    <property type="match status" value="1"/>
</dbReference>
<dbReference type="AlphaFoldDB" id="A0AAW1U0Z2"/>
<evidence type="ECO:0000256" key="14">
    <source>
        <dbReference type="ARBA" id="ARBA00023317"/>
    </source>
</evidence>
<dbReference type="SUPFAM" id="SSF50800">
    <property type="entry name" value="PK beta-barrel domain-like"/>
    <property type="match status" value="1"/>
</dbReference>
<dbReference type="Proteomes" id="UP001431783">
    <property type="component" value="Unassembled WGS sequence"/>
</dbReference>
<dbReference type="InterPro" id="IPR011037">
    <property type="entry name" value="Pyrv_Knase-like_insert_dom_sf"/>
</dbReference>
<dbReference type="NCBIfam" id="TIGR01064">
    <property type="entry name" value="pyruv_kin"/>
    <property type="match status" value="1"/>
</dbReference>
<dbReference type="GO" id="GO:0016301">
    <property type="term" value="F:kinase activity"/>
    <property type="evidence" value="ECO:0007669"/>
    <property type="project" value="UniProtKB-KW"/>
</dbReference>
<dbReference type="GO" id="GO:0005524">
    <property type="term" value="F:ATP binding"/>
    <property type="evidence" value="ECO:0007669"/>
    <property type="project" value="UniProtKB-KW"/>
</dbReference>
<dbReference type="FunFam" id="3.40.1380.20:FF:000001">
    <property type="entry name" value="Pyruvate kinase"/>
    <property type="match status" value="1"/>
</dbReference>
<dbReference type="EMBL" id="JARQZJ010000032">
    <property type="protein sequence ID" value="KAK9874545.1"/>
    <property type="molecule type" value="Genomic_DNA"/>
</dbReference>
<evidence type="ECO:0000256" key="8">
    <source>
        <dbReference type="ARBA" id="ARBA00022741"/>
    </source>
</evidence>
<gene>
    <name evidence="18" type="ORF">WA026_005385</name>
</gene>
<feature type="domain" description="Pyruvate kinase C-terminal" evidence="17">
    <location>
        <begin position="402"/>
        <end position="519"/>
    </location>
</feature>
<sequence length="525" mass="57791">MATPKHLISKKKSKYDLTRLDHVCDLNIETKPSDVRLTGIVCTIGPASREPTILENMIEYGMNVARLNFSHGTHSYHEETIRNIRTAVENYSKKTGTMHPIAIALDTKGPEIRTGVLKGGISAQIDLKQGAYLELTSDKSHYMSGDTNLIYVGLEGLQKIVAVGTRIYIDDGQICLKCTQLLHNSIKCMIENGGVLGSSKGVHIPGIQVDLASVSEKDIEDIKFGMKQDVDMIFISFTRDANTVNQIRRIVQDSGKQTKVIAKIENKHGMNNMDEIITASDGILIDRGDLGMAIPMTKVFLAQKMIIGKCNKVGKPIICATQMLESMTYKPMPTRAESSDVANAVLDGTDCVMLSGETAKGEYPSECVRVMSEISKEAESAVWQRQLFEDLSNDIHSQDNAHTIAIAAVAASIKSMARAIVVLTTSGRSAHLMSKYRPCCPIIAVTKSSLVARQSVIYRGIFPVIYENSLSDWIEDVNNQVSFGMNYGIRNGFYTTGDLVIVVTSWREGKGYTNTMRILEANCEM</sequence>
<name>A0AAW1U0Z2_9CUCU</name>
<dbReference type="SUPFAM" id="SSF51621">
    <property type="entry name" value="Phosphoenolpyruvate/pyruvate domain"/>
    <property type="match status" value="1"/>
</dbReference>
<evidence type="ECO:0000256" key="15">
    <source>
        <dbReference type="RuleBase" id="RU000504"/>
    </source>
</evidence>
<evidence type="ECO:0000259" key="17">
    <source>
        <dbReference type="Pfam" id="PF02887"/>
    </source>
</evidence>
<evidence type="ECO:0000259" key="16">
    <source>
        <dbReference type="Pfam" id="PF00224"/>
    </source>
</evidence>
<evidence type="ECO:0000256" key="13">
    <source>
        <dbReference type="ARBA" id="ARBA00023152"/>
    </source>
</evidence>
<reference evidence="18 19" key="1">
    <citation type="submission" date="2023-03" db="EMBL/GenBank/DDBJ databases">
        <title>Genome insight into feeding habits of ladybird beetles.</title>
        <authorList>
            <person name="Li H.-S."/>
            <person name="Huang Y.-H."/>
            <person name="Pang H."/>
        </authorList>
    </citation>
    <scope>NUCLEOTIDE SEQUENCE [LARGE SCALE GENOMIC DNA]</scope>
    <source>
        <strain evidence="18">SYSU_2023b</strain>
        <tissue evidence="18">Whole body</tissue>
    </source>
</reference>
<dbReference type="InterPro" id="IPR036918">
    <property type="entry name" value="Pyrv_Knase_C_sf"/>
</dbReference>
<dbReference type="Gene3D" id="3.40.1380.20">
    <property type="entry name" value="Pyruvate kinase, C-terminal domain"/>
    <property type="match status" value="1"/>
</dbReference>
<evidence type="ECO:0000256" key="3">
    <source>
        <dbReference type="ARBA" id="ARBA00004997"/>
    </source>
</evidence>
<accession>A0AAW1U0Z2</accession>
<comment type="caution">
    <text evidence="18">The sequence shown here is derived from an EMBL/GenBank/DDBJ whole genome shotgun (WGS) entry which is preliminary data.</text>
</comment>
<keyword evidence="12" id="KW-0630">Potassium</keyword>
<evidence type="ECO:0000256" key="4">
    <source>
        <dbReference type="ARBA" id="ARBA00008663"/>
    </source>
</evidence>
<dbReference type="NCBIfam" id="NF004491">
    <property type="entry name" value="PRK05826.1"/>
    <property type="match status" value="1"/>
</dbReference>
<dbReference type="InterPro" id="IPR001697">
    <property type="entry name" value="Pyr_Knase"/>
</dbReference>
<dbReference type="Gene3D" id="2.40.33.10">
    <property type="entry name" value="PK beta-barrel domain-like"/>
    <property type="match status" value="1"/>
</dbReference>
<evidence type="ECO:0000256" key="11">
    <source>
        <dbReference type="ARBA" id="ARBA00022842"/>
    </source>
</evidence>
<dbReference type="GO" id="GO:0030955">
    <property type="term" value="F:potassium ion binding"/>
    <property type="evidence" value="ECO:0007669"/>
    <property type="project" value="InterPro"/>
</dbReference>
<keyword evidence="19" id="KW-1185">Reference proteome</keyword>
<dbReference type="NCBIfam" id="NF004978">
    <property type="entry name" value="PRK06354.1"/>
    <property type="match status" value="1"/>
</dbReference>
<keyword evidence="11 15" id="KW-0460">Magnesium</keyword>
<comment type="cofactor">
    <cofactor evidence="2">
        <name>K(+)</name>
        <dbReference type="ChEBI" id="CHEBI:29103"/>
    </cofactor>
</comment>
<keyword evidence="7" id="KW-0479">Metal-binding</keyword>
<comment type="cofactor">
    <cofactor evidence="1">
        <name>Mg(2+)</name>
        <dbReference type="ChEBI" id="CHEBI:18420"/>
    </cofactor>
</comment>
<evidence type="ECO:0000256" key="5">
    <source>
        <dbReference type="ARBA" id="ARBA00012142"/>
    </source>
</evidence>